<dbReference type="Proteomes" id="UP000785679">
    <property type="component" value="Unassembled WGS sequence"/>
</dbReference>
<gene>
    <name evidence="1" type="ORF">FGO68_gene10321</name>
</gene>
<evidence type="ECO:0000313" key="1">
    <source>
        <dbReference type="EMBL" id="TNV73040.1"/>
    </source>
</evidence>
<sequence>MHPYFAMFEQNCYVLEKFEVPMDQDQLLLFQQFPDVRSLTGTFHPKQVAIFHVLVHFLEFLRDDLIVHYKQLQDYSAFLQLTFLTQLYRVPFQSLTSNQASNVLNQNFLLARRFNIHHKEGQRKYSLPPLWI</sequence>
<reference evidence="1" key="1">
    <citation type="submission" date="2019-06" db="EMBL/GenBank/DDBJ databases">
        <authorList>
            <person name="Zheng W."/>
        </authorList>
    </citation>
    <scope>NUCLEOTIDE SEQUENCE</scope>
    <source>
        <strain evidence="1">QDHG01</strain>
    </source>
</reference>
<proteinExistence type="predicted"/>
<accession>A0A8J8SWB5</accession>
<protein>
    <submittedName>
        <fullName evidence="1">Uncharacterized protein</fullName>
    </submittedName>
</protein>
<name>A0A8J8SWB5_HALGN</name>
<comment type="caution">
    <text evidence="1">The sequence shown here is derived from an EMBL/GenBank/DDBJ whole genome shotgun (WGS) entry which is preliminary data.</text>
</comment>
<dbReference type="EMBL" id="RRYP01020079">
    <property type="protein sequence ID" value="TNV73040.1"/>
    <property type="molecule type" value="Genomic_DNA"/>
</dbReference>
<dbReference type="AlphaFoldDB" id="A0A8J8SWB5"/>
<evidence type="ECO:0000313" key="2">
    <source>
        <dbReference type="Proteomes" id="UP000785679"/>
    </source>
</evidence>
<organism evidence="1 2">
    <name type="scientific">Halteria grandinella</name>
    <dbReference type="NCBI Taxonomy" id="5974"/>
    <lineage>
        <taxon>Eukaryota</taxon>
        <taxon>Sar</taxon>
        <taxon>Alveolata</taxon>
        <taxon>Ciliophora</taxon>
        <taxon>Intramacronucleata</taxon>
        <taxon>Spirotrichea</taxon>
        <taxon>Stichotrichia</taxon>
        <taxon>Sporadotrichida</taxon>
        <taxon>Halteriidae</taxon>
        <taxon>Halteria</taxon>
    </lineage>
</organism>
<keyword evidence="2" id="KW-1185">Reference proteome</keyword>